<proteinExistence type="predicted"/>
<feature type="disulfide bond" evidence="18">
    <location>
        <begin position="876"/>
        <end position="891"/>
    </location>
</feature>
<feature type="disulfide bond" evidence="16">
    <location>
        <begin position="3417"/>
        <end position="3434"/>
    </location>
</feature>
<accession>A0A1B6CKY8</accession>
<dbReference type="CDD" id="cd00055">
    <property type="entry name" value="EGF_Lam"/>
    <property type="match status" value="4"/>
</dbReference>
<dbReference type="Pfam" id="PF00054">
    <property type="entry name" value="Laminin_G_1"/>
    <property type="match status" value="2"/>
</dbReference>
<feature type="disulfide bond" evidence="18">
    <location>
        <begin position="319"/>
        <end position="337"/>
    </location>
</feature>
<sequence>GCPPVTKAPEILTTEAPKVSQVDIVSTKKCRADDSVRCADGSVVICADEKCDGKPDCPGGDDEQNCPNECVPEEFSCDVTRCLPLHNVCDGKRDCDDKTDERDCEKPDCGNQFACDFKCISQDQRCDGVEDCNDKTDEQNCINTKGCGVDEFQCNDGTCIPNFEKCNQINECNNGEDELNCPCRSDQYQCRDGTCILQRLYCNGVKDCLDNSDEDYCLGQTNQTLECGTEQFKCKDGSCILRNLSCNGQADCPDKSDEENCFRNKTACRNDQWQCDDGTCLDLSVRCNQRVDCVRDRSDEMDCPQKTNHVQCMASEFQCRNGVCIDAHRKCDRNFDCPDNSDEQSCPCTENDFKCGNGYCIPMAKRCDGIHDCQDKSDEQFCKIKCQPDEFKCRNGECILKNNVCNHVRHCSDGSDEDNCALCRSDQFHCPEGRCLPINSVCNGHQECQGGEDERNCGNINPVTCRQTEFTCNDRTCIHLSKRCDGIANCPDQSDEEPSICGNTNNTLQCIGEEFHCKDGKKCIQKRFRCDQVKDCDDTSDEENCSYVDETCSPLEFTCNDGTCIPHYLKCNSIPECPDDSDESNCEVKTCSPFEISCGDGTCVSKSLQCDGRRDCYDGQDEENCGCRPDQFQCRDNRCIFASQRCDRRPDCRDRSDEENCRYQCTHLEFKCHSGDCIPITQHCDRNYQCPDGSDEVNCYSQPKPTNPPSQVRCDSNQFACHSGNQCVPQYAHCDQNRDCDDASDEYNCAGTSDLLILKTYPPDQIIKESREVVFQCRDEGPLRANIRWVRGNGQPLPPGSRDLRGRLEIPNIKLEHSGKYICEAVGYPESTPGSRVSVELVVEPFEQSTIRPPKACEYYEATCTNGDCIPKSAVCNDHYDCTDGSDEFRCNRHGCEPNQFRCDNSKCVQKTWRCDSDDDCGDGSDENNCGTSPPGSMCQYNEFACSSGDQCIPKAFHCDTEVDCMDRSDEQGCSKVTIQTPPPPMVKLNPGETFTITCRAVGVPSPEVVWRLNWGHIPEKCTSTSINGFGTLNCPNIQESDQGAYSCEAINNRGSVFAIPDTILVVKRPDDVCPRGQFNELAKQPQDCISCFCFGVTTECNSANLFTYQLPPPLQSYRIVNVYVSPSGSVEIRPDDSQYQPNVRPLGQGFQILTTNNNLNSYDQTTHSYFALPENHYGNQLKSYGGYLKYTVNFVGSGALLDIPDVILTGNGYTLIYKGYPLSQGTYNNVAVQLFPQNWYKVTSSSRSGSGIPLGNRGIEHATREDMMMALEDVDNILIRTQYLTNGMETTLTDINMDSAGHRNSGQGKAAFVEECICPPGYSGLSCEKCAPGYIHQDSGSWLGRCFSGNVSCPSGTYGDPRRGIPCEPCPCPSTSPSNRFASTCSLGSDGSVTCDCQTGYQGRRCESCARGYTGNPLIPGDLCRKSVGICDPAGSVSTEPDASGRCICKIFATGQTCNQCKPNTFNLASSNEFGCVECFCMGIPNTTCSSSNLYRSQISAAFTRTTQDFQLVRSERLNQPFSDDLEVDTSARELVYRRFTPEVYYWVLPARFLHNKVTSYGGNLQYTLRYVPTPGGQSSRNNAPDVVIASTNGVELSYFHNEKIEPNSPVTVTVPLLEQNWSMKNGAQTNRQHLMMALAELKNIYIKATYTTNTQSAALISVSLDITEDRNTGQSRAVEVEQCFCPQGHRGTSCEECEAGYTKQEEGFYLNFCEPCNCNGHSTQCDPTSGICLNCGDNTEGDQCEKCQPGFEGDPLSGGRCTPSQDSCNCDYRGSLYTQCRNNQCTCKTNVEGPRCDRCREGTFDLSEDHIEGCLECICSGVSRDCQSSNLYRDQIPMQIIDRSHTFTLTDINRQTIIQDDFILNVAMNEIGYDFSNQRQRLFWSLPEVFTGNKITSYGGNLTFTQHYTSLPNVSPSYDTDVVIIGSGITLYWTSDVVLHPNENRTLSIPLVERFWRRKDTQRAASRADLLNALSDIDAILIRATHSTHTIHSYLSDVSLDTTVSFRHGQSSVATSVEVCRCPEGYKGTSCESCSSGYYKGNDLTCKRCPCNNNEDYCDIGPNSEVVCYCKQTYEGPTCANHVNGGIMMKLTPDRVIAKVGSVVKFTCSYNSSEPLIIEFDESFTGVQPASSANGPVLLSLFHYWGEEKSKDVVIKPQHEMISCRVRNNDSVVLGTLSSMIHPYTDGNSEPTYPPRQPSQPTITVSLVEPTIRIVEAGNEVKYTCSGRSLISSRDPITIKWSKEGGPLPDRAIDDSHGILIITNIRVSDSGTYICSVSDGYSLVQERAQLTVGGGQDTPPRVNIEPPYLQVREGQPVELRCLTTGVPTPNLIWEKDGRGSLNPQYTFSNGVFRIPYVRKEDEGHYRCIATNPFGTSDASVTLQVFDSPQYPPTSGPEPTIALTVEPRDYSGRPGDTVQLRCSSNNNRNVRYRWIRLHQTPLPSTSVAGDDGILTIYNASPNDSGVYVCIAVSTTTGAEESEVQARINIVGESPSPVSTIIEPDRQTVAQGLNAELLCKPSTQGTVTWSKAGESYLPSHIQVNGPILRITNIKVEDRGVYICHVQGSEGSSRSSAIVEVERREPPEITLYPKDREIVIEGGSALIQCRATGGIPTPTLQWSRPDNKQLPTRNIEILPDGVLRFNSVTRDEEGQYMCTAENVVGSRTAVATLEVQSYPIISIYPPSPVTVSPGQRVKLECRASGHPQPSVSWSRHQTGASFFNMQEITAKSLNLAVYEIPSVTEDDDGSYTCVAENSAGPVEERIQLIVSRDSGPRRGDIPGDVNPYDRTPSGIKVDDAYTAPLNGSIEMHCAVHGLNDRNIRLQWVRQDRTPLSQRHISHDGVLHIDHLQFSDAGTYVCQCLDQNGSLYFQATTNLRVTPGLKIKLEPTRQVVKPGDNAQILCTATGEEPIEITWLAIGRDLPNSVVTRGGQILFRNIKLSDAGRYMCRARDARGQIAESNSDVIVNEHNYVKAVDRHPVSYEGSSVRLQCDTDTHTQIIWTRDSEPLPRNSFIQGSVLILDNLKLEDGGRYICQTDTSTGTASDYIELRVERLDSEPMELGIEPSKDIVNFGDSVDVRCFDKRSSNTKVYWSKVQSSMAFNERTSGDMLRIDNANTENSGVFRCTAQSQNGHVVEKDYVLNVEGNIPINNEVQQFSVNYGDIIPLECQTDLEPPVTYTWTKQGSVLPSHSTANGILLNISSVTYEDAGLYICSANNSNVRMEIPRLLLVRGAVPHFSQAPSSYLSLPTLPNAYLSIDIEISFKPKQPDGLILYNAQYLGANGDFISFGIRNGYPEFRFDLGSGTAVISGNAPLTMDEWHTIKLSRSKKQGLMYVDGQGPFKGDAPKRHQGLDLSQPLFVGGVPDFSNIHKLNGFDSGFVGCISRLVIGKAEQDLIKDALVKNGITSCETCAINPCSNNGACQEAPTTQGFICICPRGFSGNTCNKFGEPCSPGVCGKGRCLDGEDGIECYCPLGKGGNRCAQDVSVSVPQFSSKGYLAYSTPKSQLKSRFTLKFKANDTSDGILLYSAQNGEGHGDFVSLAIKNRRLEFRFDTGSGVVELKNVRDIPIGKWITVYAERSLREARLAVSGELAVSKTLPGVSKGLDLNTELYIGGYDKEKIQVAHAVGVNSGFFGCISEIDVSGSSLTLSSVIDAANVGECLDSQGLIGDPCKYMPCHHDGVCYPIDNGRTFECRCTIGYSGTLCEISGDVCAARPCQNSGTCIPTSSSYKCNCPSKYTGKNCEYTSEFTTQASFQGDGFVELSSEYLPHTTPDDEETIVVEFTTSYPDGLIFWHGQTPDIDGKGQDYLSLAVVDGYLELSYELGSNPANIIISEQRVDDGRKHNVTVKRKARDGTLEMDSNIPIAFGESPGTLIQLNTKGNIYIGGLPNIELMTGRRYLQSFYGCIHSLKIQESGTINFGESAISTVNVQPCSSTNDDYETIN</sequence>
<dbReference type="InterPro" id="IPR013320">
    <property type="entry name" value="ConA-like_dom_sf"/>
</dbReference>
<dbReference type="SMART" id="SM00192">
    <property type="entry name" value="LDLa"/>
    <property type="match status" value="21"/>
</dbReference>
<feature type="disulfide bond" evidence="19">
    <location>
        <begin position="1789"/>
        <end position="1798"/>
    </location>
</feature>
<keyword evidence="8" id="KW-0084">Basement membrane</keyword>
<feature type="disulfide bond" evidence="18">
    <location>
        <begin position="665"/>
        <end position="677"/>
    </location>
</feature>
<feature type="disulfide bond" evidence="18">
    <location>
        <begin position="465"/>
        <end position="477"/>
    </location>
</feature>
<feature type="domain" description="Laminin IV type A" evidence="25">
    <location>
        <begin position="1113"/>
        <end position="1316"/>
    </location>
</feature>
<dbReference type="InterPro" id="IPR007110">
    <property type="entry name" value="Ig-like_dom"/>
</dbReference>
<evidence type="ECO:0000256" key="6">
    <source>
        <dbReference type="ARBA" id="ARBA00022729"/>
    </source>
</evidence>
<evidence type="ECO:0000256" key="12">
    <source>
        <dbReference type="ARBA" id="ARBA00023170"/>
    </source>
</evidence>
<dbReference type="InterPro" id="IPR000742">
    <property type="entry name" value="EGF"/>
</dbReference>
<dbReference type="PROSITE" id="PS50835">
    <property type="entry name" value="IG_LIKE"/>
    <property type="match status" value="13"/>
</dbReference>
<feature type="domain" description="Laminin G" evidence="21">
    <location>
        <begin position="3235"/>
        <end position="3412"/>
    </location>
</feature>
<feature type="domain" description="Laminin G" evidence="21">
    <location>
        <begin position="3751"/>
        <end position="3934"/>
    </location>
</feature>
<dbReference type="InterPro" id="IPR003599">
    <property type="entry name" value="Ig_sub"/>
</dbReference>
<feature type="disulfide bond" evidence="18">
    <location>
        <begin position="734"/>
        <end position="749"/>
    </location>
</feature>
<evidence type="ECO:0000313" key="26">
    <source>
        <dbReference type="EMBL" id="JAS14137.1"/>
    </source>
</evidence>
<name>A0A1B6CKY8_9HEMI</name>
<feature type="disulfide bond" evidence="18">
    <location>
        <begin position="672"/>
        <end position="690"/>
    </location>
</feature>
<dbReference type="Pfam" id="PF00008">
    <property type="entry name" value="EGF"/>
    <property type="match status" value="2"/>
</dbReference>
<dbReference type="InterPro" id="IPR056863">
    <property type="entry name" value="LMN_ATRN_NET-like_EGF"/>
</dbReference>
<feature type="disulfide bond" evidence="18">
    <location>
        <begin position="355"/>
        <end position="373"/>
    </location>
</feature>
<keyword evidence="12" id="KW-0675">Receptor</keyword>
<dbReference type="FunFam" id="4.10.400.10:FF:000062">
    <property type="entry name" value="Terribly reduced optic lobes, isoform AI"/>
    <property type="match status" value="1"/>
</dbReference>
<dbReference type="InterPro" id="IPR013783">
    <property type="entry name" value="Ig-like_fold"/>
</dbReference>
<feature type="domain" description="Ig-like" evidence="24">
    <location>
        <begin position="3059"/>
        <end position="3143"/>
    </location>
</feature>
<evidence type="ECO:0000256" key="13">
    <source>
        <dbReference type="ARBA" id="ARBA00023180"/>
    </source>
</evidence>
<dbReference type="FunFam" id="2.10.25.10:FF:000090">
    <property type="entry name" value="laminin subunit alpha"/>
    <property type="match status" value="1"/>
</dbReference>
<dbReference type="SMART" id="SM00281">
    <property type="entry name" value="LamB"/>
    <property type="match status" value="3"/>
</dbReference>
<keyword evidence="4" id="KW-0272">Extracellular matrix</keyword>
<dbReference type="SUPFAM" id="SSF49899">
    <property type="entry name" value="Concanavalin A-like lectins/glucanases"/>
    <property type="match status" value="3"/>
</dbReference>
<dbReference type="GO" id="GO:0043235">
    <property type="term" value="C:receptor complex"/>
    <property type="evidence" value="ECO:0007669"/>
    <property type="project" value="TreeGrafter"/>
</dbReference>
<evidence type="ECO:0000256" key="16">
    <source>
        <dbReference type="PROSITE-ProRule" id="PRU00076"/>
    </source>
</evidence>
<dbReference type="Pfam" id="PF02210">
    <property type="entry name" value="Laminin_G_2"/>
    <property type="match status" value="1"/>
</dbReference>
<dbReference type="GO" id="GO:0030154">
    <property type="term" value="P:cell differentiation"/>
    <property type="evidence" value="ECO:0007669"/>
    <property type="project" value="UniProtKB-ARBA"/>
</dbReference>
<feature type="domain" description="EGF-like" evidence="22">
    <location>
        <begin position="3410"/>
        <end position="3446"/>
    </location>
</feature>
<dbReference type="PROSITE" id="PS01209">
    <property type="entry name" value="LDLRA_1"/>
    <property type="match status" value="6"/>
</dbReference>
<dbReference type="Pfam" id="PF07679">
    <property type="entry name" value="I-set"/>
    <property type="match status" value="2"/>
</dbReference>
<feature type="disulfide bond" evidence="18">
    <location>
        <begin position="126"/>
        <end position="141"/>
    </location>
</feature>
<feature type="disulfide bond" evidence="18">
    <location>
        <begin position="405"/>
        <end position="420"/>
    </location>
</feature>
<dbReference type="GO" id="GO:0048731">
    <property type="term" value="P:system development"/>
    <property type="evidence" value="ECO:0007669"/>
    <property type="project" value="UniProtKB-ARBA"/>
</dbReference>
<feature type="disulfide bond" evidence="17">
    <location>
        <begin position="3907"/>
        <end position="3934"/>
    </location>
</feature>
<dbReference type="PROSITE" id="PS51115">
    <property type="entry name" value="LAMININ_IVA"/>
    <property type="match status" value="3"/>
</dbReference>
<dbReference type="Gene3D" id="4.10.400.10">
    <property type="entry name" value="Low-density Lipoprotein Receptor"/>
    <property type="match status" value="20"/>
</dbReference>
<dbReference type="SMART" id="SM00180">
    <property type="entry name" value="EGF_Lam"/>
    <property type="match status" value="6"/>
</dbReference>
<feature type="disulfide bond" evidence="18">
    <location>
        <begin position="183"/>
        <end position="195"/>
    </location>
</feature>
<evidence type="ECO:0000256" key="18">
    <source>
        <dbReference type="PROSITE-ProRule" id="PRU00124"/>
    </source>
</evidence>
<keyword evidence="11 16" id="KW-1015">Disulfide bond</keyword>
<evidence type="ECO:0000259" key="23">
    <source>
        <dbReference type="PROSITE" id="PS50027"/>
    </source>
</evidence>
<dbReference type="CDD" id="cd00110">
    <property type="entry name" value="LamG"/>
    <property type="match status" value="3"/>
</dbReference>
<dbReference type="PROSITE" id="PS01186">
    <property type="entry name" value="EGF_2"/>
    <property type="match status" value="2"/>
</dbReference>
<dbReference type="FunFam" id="2.10.25.10:FF:000033">
    <property type="entry name" value="Laminin subunit alpha 2"/>
    <property type="match status" value="1"/>
</dbReference>
<dbReference type="SUPFAM" id="SSF48726">
    <property type="entry name" value="Immunoglobulin"/>
    <property type="match status" value="12"/>
</dbReference>
<feature type="disulfide bond" evidence="18">
    <location>
        <begin position="646"/>
        <end position="661"/>
    </location>
</feature>
<dbReference type="Pfam" id="PF00053">
    <property type="entry name" value="EGF_laminin"/>
    <property type="match status" value="6"/>
</dbReference>
<feature type="domain" description="Ig-like" evidence="24">
    <location>
        <begin position="2497"/>
        <end position="2579"/>
    </location>
</feature>
<dbReference type="GO" id="GO:0005604">
    <property type="term" value="C:basement membrane"/>
    <property type="evidence" value="ECO:0007669"/>
    <property type="project" value="UniProtKB-SubCell"/>
</dbReference>
<feature type="disulfide bond" evidence="18">
    <location>
        <begin position="331"/>
        <end position="346"/>
    </location>
</feature>
<feature type="disulfide bond" evidence="18">
    <location>
        <begin position="430"/>
        <end position="448"/>
    </location>
</feature>
<dbReference type="InterPro" id="IPR051221">
    <property type="entry name" value="LDLR-related"/>
</dbReference>
<feature type="disulfide bond" evidence="18">
    <location>
        <begin position="627"/>
        <end position="639"/>
    </location>
</feature>
<dbReference type="Gene3D" id="2.60.120.200">
    <property type="match status" value="3"/>
</dbReference>
<feature type="disulfide bond" evidence="18">
    <location>
        <begin position="530"/>
        <end position="545"/>
    </location>
</feature>
<feature type="disulfide bond" evidence="18">
    <location>
        <begin position="915"/>
        <end position="930"/>
    </location>
</feature>
<dbReference type="FunFam" id="4.10.400.10:FF:000065">
    <property type="entry name" value="Transmembrane protease serine 7"/>
    <property type="match status" value="1"/>
</dbReference>
<dbReference type="InterPro" id="IPR013098">
    <property type="entry name" value="Ig_I-set"/>
</dbReference>
<feature type="disulfide bond" evidence="18">
    <location>
        <begin position="89"/>
        <end position="104"/>
    </location>
</feature>
<feature type="domain" description="Ig-like" evidence="24">
    <location>
        <begin position="2203"/>
        <end position="2293"/>
    </location>
</feature>
<feature type="disulfide bond" evidence="18">
    <location>
        <begin position="684"/>
        <end position="699"/>
    </location>
</feature>
<dbReference type="Pfam" id="PF24973">
    <property type="entry name" value="EGF_LMN_ATRN"/>
    <property type="match status" value="1"/>
</dbReference>
<keyword evidence="6" id="KW-0732">Signal</keyword>
<dbReference type="PROSITE" id="PS50025">
    <property type="entry name" value="LAM_G_DOMAIN"/>
    <property type="match status" value="3"/>
</dbReference>
<dbReference type="PROSITE" id="PS50068">
    <property type="entry name" value="LDLRA_2"/>
    <property type="match status" value="21"/>
</dbReference>
<dbReference type="PRINTS" id="PR00261">
    <property type="entry name" value="LDLRECEPTOR"/>
</dbReference>
<keyword evidence="7" id="KW-0677">Repeat</keyword>
<feature type="disulfide bond" evidence="18">
    <location>
        <begin position="154"/>
        <end position="172"/>
    </location>
</feature>
<dbReference type="Pfam" id="PF07686">
    <property type="entry name" value="V-set"/>
    <property type="match status" value="1"/>
</dbReference>
<feature type="disulfide bond" evidence="18">
    <location>
        <begin position="386"/>
        <end position="398"/>
    </location>
</feature>
<feature type="disulfide bond" evidence="18">
    <location>
        <begin position="423"/>
        <end position="435"/>
    </location>
</feature>
<evidence type="ECO:0000256" key="20">
    <source>
        <dbReference type="SAM" id="MobiDB-lite"/>
    </source>
</evidence>
<feature type="disulfide bond" evidence="18">
    <location>
        <begin position="442"/>
        <end position="457"/>
    </location>
</feature>
<feature type="disulfide bond" evidence="16">
    <location>
        <begin position="3678"/>
        <end position="3695"/>
    </location>
</feature>
<feature type="disulfide bond" evidence="16">
    <location>
        <begin position="1398"/>
        <end position="1407"/>
    </location>
</feature>
<comment type="subcellular location">
    <subcellularLocation>
        <location evidence="1">Membrane</location>
        <topology evidence="1">Single-pass membrane protein</topology>
    </subcellularLocation>
    <subcellularLocation>
        <location evidence="2">Secreted</location>
        <location evidence="2">Extracellular space</location>
        <location evidence="2">Extracellular matrix</location>
        <location evidence="2">Basement membrane</location>
    </subcellularLocation>
</comment>
<evidence type="ECO:0000259" key="21">
    <source>
        <dbReference type="PROSITE" id="PS50025"/>
    </source>
</evidence>
<feature type="disulfide bond" evidence="18">
    <location>
        <begin position="598"/>
        <end position="616"/>
    </location>
</feature>
<feature type="region of interest" description="Disordered" evidence="20">
    <location>
        <begin position="2772"/>
        <end position="2792"/>
    </location>
</feature>
<keyword evidence="16" id="KW-0245">EGF-like domain</keyword>
<dbReference type="SMART" id="SM00179">
    <property type="entry name" value="EGF_CA"/>
    <property type="match status" value="2"/>
</dbReference>
<dbReference type="EMBL" id="GEDC01023161">
    <property type="protein sequence ID" value="JAS14137.1"/>
    <property type="molecule type" value="Transcribed_RNA"/>
</dbReference>
<feature type="non-terminal residue" evidence="26">
    <location>
        <position position="1"/>
    </location>
</feature>
<gene>
    <name evidence="26" type="ORF">g.42744</name>
</gene>
<feature type="disulfide bond" evidence="18">
    <location>
        <begin position="348"/>
        <end position="360"/>
    </location>
</feature>
<dbReference type="GO" id="GO:0042562">
    <property type="term" value="F:hormone binding"/>
    <property type="evidence" value="ECO:0007669"/>
    <property type="project" value="TreeGrafter"/>
</dbReference>
<dbReference type="SUPFAM" id="SSF57196">
    <property type="entry name" value="EGF/Laminin"/>
    <property type="match status" value="4"/>
</dbReference>
<dbReference type="SUPFAM" id="SSF57424">
    <property type="entry name" value="LDL receptor-like module"/>
    <property type="match status" value="19"/>
</dbReference>
<dbReference type="Pfam" id="PF13895">
    <property type="entry name" value="Ig_2"/>
    <property type="match status" value="1"/>
</dbReference>
<feature type="domain" description="Laminin EGF-like" evidence="23">
    <location>
        <begin position="1770"/>
        <end position="1818"/>
    </location>
</feature>
<feature type="domain" description="Laminin IV type A" evidence="25">
    <location>
        <begin position="1506"/>
        <end position="1684"/>
    </location>
</feature>
<dbReference type="PROSITE" id="PS01248">
    <property type="entry name" value="EGF_LAM_1"/>
    <property type="match status" value="4"/>
</dbReference>
<feature type="disulfide bond" evidence="18">
    <location>
        <begin position="70"/>
        <end position="82"/>
    </location>
</feature>
<feature type="disulfide bond" evidence="18">
    <location>
        <begin position="559"/>
        <end position="577"/>
    </location>
</feature>
<dbReference type="PROSITE" id="PS00022">
    <property type="entry name" value="EGF_1"/>
    <property type="match status" value="7"/>
</dbReference>
<feature type="disulfide bond" evidence="18">
    <location>
        <begin position="472"/>
        <end position="490"/>
    </location>
</feature>
<feature type="disulfide bond" evidence="18">
    <location>
        <begin position="896"/>
        <end position="908"/>
    </location>
</feature>
<dbReference type="SMART" id="SM00181">
    <property type="entry name" value="EGF"/>
    <property type="match status" value="9"/>
</dbReference>
<feature type="domain" description="Ig-like" evidence="24">
    <location>
        <begin position="2984"/>
        <end position="3051"/>
    </location>
</feature>
<dbReference type="InterPro" id="IPR036179">
    <property type="entry name" value="Ig-like_dom_sf"/>
</dbReference>
<keyword evidence="3" id="KW-0964">Secreted</keyword>
<feature type="disulfide bond" evidence="18">
    <location>
        <begin position="864"/>
        <end position="882"/>
    </location>
</feature>
<feature type="domain" description="Ig-like" evidence="24">
    <location>
        <begin position="982"/>
        <end position="1053"/>
    </location>
</feature>
<feature type="domain" description="EGF-like" evidence="22">
    <location>
        <begin position="3448"/>
        <end position="3483"/>
    </location>
</feature>
<evidence type="ECO:0000256" key="14">
    <source>
        <dbReference type="ARBA" id="ARBA00023292"/>
    </source>
</evidence>
<dbReference type="SMART" id="SM00409">
    <property type="entry name" value="IG"/>
    <property type="match status" value="13"/>
</dbReference>
<feature type="disulfide bond" evidence="18">
    <location>
        <begin position="959"/>
        <end position="974"/>
    </location>
</feature>
<dbReference type="Pfam" id="PF13927">
    <property type="entry name" value="Ig_3"/>
    <property type="match status" value="7"/>
</dbReference>
<keyword evidence="9" id="KW-1133">Transmembrane helix</keyword>
<evidence type="ECO:0008006" key="27">
    <source>
        <dbReference type="Google" id="ProtNLM"/>
    </source>
</evidence>
<feature type="disulfide bond" evidence="18">
    <location>
        <begin position="246"/>
        <end position="261"/>
    </location>
</feature>
<feature type="disulfide bond" evidence="18">
    <location>
        <begin position="634"/>
        <end position="652"/>
    </location>
</feature>
<feature type="disulfide bond" evidence="18">
    <location>
        <begin position="268"/>
        <end position="280"/>
    </location>
</feature>
<feature type="disulfide bond" evidence="18">
    <location>
        <begin position="227"/>
        <end position="239"/>
    </location>
</feature>
<feature type="disulfide bond" evidence="19">
    <location>
        <begin position="1770"/>
        <end position="1782"/>
    </location>
</feature>
<feature type="domain" description="Ig-like" evidence="24">
    <location>
        <begin position="2400"/>
        <end position="2489"/>
    </location>
</feature>
<feature type="domain" description="Ig-like" evidence="24">
    <location>
        <begin position="2791"/>
        <end position="2876"/>
    </location>
</feature>
<evidence type="ECO:0000256" key="10">
    <source>
        <dbReference type="ARBA" id="ARBA00023136"/>
    </source>
</evidence>
<evidence type="ECO:0000256" key="3">
    <source>
        <dbReference type="ARBA" id="ARBA00022525"/>
    </source>
</evidence>
<dbReference type="Gene3D" id="2.170.300.10">
    <property type="entry name" value="Tie2 ligand-binding domain superfamily"/>
    <property type="match status" value="1"/>
</dbReference>
<dbReference type="CDD" id="cd00112">
    <property type="entry name" value="LDLa"/>
    <property type="match status" value="19"/>
</dbReference>
<feature type="domain" description="Ig-like" evidence="24">
    <location>
        <begin position="753"/>
        <end position="842"/>
    </location>
</feature>
<feature type="disulfide bond" evidence="19">
    <location>
        <begin position="1749"/>
        <end position="1763"/>
    </location>
</feature>
<feature type="disulfide bond" evidence="18">
    <location>
        <begin position="367"/>
        <end position="382"/>
    </location>
</feature>
<dbReference type="Gene3D" id="2.60.40.10">
    <property type="entry name" value="Immunoglobulins"/>
    <property type="match status" value="13"/>
</dbReference>
<keyword evidence="10" id="KW-0472">Membrane</keyword>
<evidence type="ECO:0000256" key="8">
    <source>
        <dbReference type="ARBA" id="ARBA00022869"/>
    </source>
</evidence>
<feature type="disulfide bond" evidence="18">
    <location>
        <begin position="903"/>
        <end position="921"/>
    </location>
</feature>
<dbReference type="Gene3D" id="2.10.25.10">
    <property type="entry name" value="Laminin"/>
    <property type="match status" value="7"/>
</dbReference>
<evidence type="ECO:0000256" key="17">
    <source>
        <dbReference type="PROSITE-ProRule" id="PRU00122"/>
    </source>
</evidence>
<feature type="disulfide bond" evidence="18">
    <location>
        <begin position="857"/>
        <end position="869"/>
    </location>
</feature>
<evidence type="ECO:0000256" key="15">
    <source>
        <dbReference type="ARBA" id="ARBA00023319"/>
    </source>
</evidence>
<evidence type="ECO:0000256" key="2">
    <source>
        <dbReference type="ARBA" id="ARBA00004302"/>
    </source>
</evidence>
<evidence type="ECO:0000256" key="19">
    <source>
        <dbReference type="PROSITE-ProRule" id="PRU00460"/>
    </source>
</evidence>
<dbReference type="Pfam" id="PF00057">
    <property type="entry name" value="Ldl_recept_a"/>
    <property type="match status" value="18"/>
</dbReference>
<feature type="domain" description="Ig-like" evidence="24">
    <location>
        <begin position="2881"/>
        <end position="2967"/>
    </location>
</feature>
<dbReference type="InterPro" id="IPR002049">
    <property type="entry name" value="LE_dom"/>
</dbReference>
<keyword evidence="15" id="KW-0393">Immunoglobulin domain</keyword>
<dbReference type="CDD" id="cd00096">
    <property type="entry name" value="Ig"/>
    <property type="match status" value="1"/>
</dbReference>
<feature type="disulfide bond" evidence="18">
    <location>
        <begin position="190"/>
        <end position="208"/>
    </location>
</feature>
<dbReference type="CDD" id="cd00054">
    <property type="entry name" value="EGF_CA"/>
    <property type="match status" value="2"/>
</dbReference>
<keyword evidence="13" id="KW-0325">Glycoprotein</keyword>
<dbReference type="SMART" id="SM00408">
    <property type="entry name" value="IGc2"/>
    <property type="match status" value="13"/>
</dbReference>
<evidence type="ECO:0000259" key="25">
    <source>
        <dbReference type="PROSITE" id="PS51115"/>
    </source>
</evidence>
<comment type="caution">
    <text evidence="16">Lacks conserved residue(s) required for the propagation of feature annotation.</text>
</comment>
<feature type="disulfide bond" evidence="18">
    <location>
        <begin position="147"/>
        <end position="159"/>
    </location>
</feature>
<protein>
    <recommendedName>
        <fullName evidence="27">Basement membrane-specific heparan sulfate proteoglycan core protein</fullName>
    </recommendedName>
</protein>
<feature type="disulfide bond" evidence="18">
    <location>
        <begin position="166"/>
        <end position="181"/>
    </location>
</feature>
<feature type="disulfide bond" evidence="16">
    <location>
        <begin position="3697"/>
        <end position="3706"/>
    </location>
</feature>
<evidence type="ECO:0000256" key="11">
    <source>
        <dbReference type="ARBA" id="ARBA00023157"/>
    </source>
</evidence>
<keyword evidence="5" id="KW-0812">Transmembrane</keyword>
<dbReference type="InterPro" id="IPR001881">
    <property type="entry name" value="EGF-like_Ca-bd_dom"/>
</dbReference>
<feature type="disulfide bond" evidence="16">
    <location>
        <begin position="3452"/>
        <end position="3462"/>
    </location>
</feature>
<feature type="domain" description="Laminin IV type A" evidence="25">
    <location>
        <begin position="1844"/>
        <end position="2021"/>
    </location>
</feature>
<feature type="domain" description="Ig-like" evidence="24">
    <location>
        <begin position="2678"/>
        <end position="2766"/>
    </location>
</feature>
<feature type="disulfide bond" evidence="18">
    <location>
        <begin position="610"/>
        <end position="625"/>
    </location>
</feature>
<feature type="domain" description="Laminin EGF-like" evidence="23">
    <location>
        <begin position="1718"/>
        <end position="1765"/>
    </location>
</feature>
<evidence type="ECO:0000259" key="22">
    <source>
        <dbReference type="PROSITE" id="PS50026"/>
    </source>
</evidence>
<feature type="disulfide bond" evidence="16">
    <location>
        <begin position="3735"/>
        <end position="3744"/>
    </location>
</feature>
<feature type="disulfide bond" evidence="18">
    <location>
        <begin position="591"/>
        <end position="603"/>
    </location>
</feature>
<dbReference type="InterPro" id="IPR023415">
    <property type="entry name" value="LDLR_class-A_CS"/>
</dbReference>
<feature type="disulfide bond" evidence="18">
    <location>
        <begin position="77"/>
        <end position="95"/>
    </location>
</feature>
<feature type="domain" description="EGF-like" evidence="22">
    <location>
        <begin position="3669"/>
        <end position="3707"/>
    </location>
</feature>
<feature type="domain" description="Ig-like" evidence="24">
    <location>
        <begin position="2586"/>
        <end position="2675"/>
    </location>
</feature>
<feature type="domain" description="Ig-like" evidence="24">
    <location>
        <begin position="3149"/>
        <end position="3226"/>
    </location>
</feature>
<evidence type="ECO:0000259" key="24">
    <source>
        <dbReference type="PROSITE" id="PS50835"/>
    </source>
</evidence>
<feature type="disulfide bond" evidence="18">
    <location>
        <begin position="202"/>
        <end position="217"/>
    </location>
</feature>
<evidence type="ECO:0000256" key="9">
    <source>
        <dbReference type="ARBA" id="ARBA00022989"/>
    </source>
</evidence>
<dbReference type="InterPro" id="IPR036055">
    <property type="entry name" value="LDL_receptor-like_sf"/>
</dbReference>
<dbReference type="FunFam" id="2.60.40.10:FF:000032">
    <property type="entry name" value="palladin isoform X1"/>
    <property type="match status" value="2"/>
</dbReference>
<feature type="domain" description="Ig-like" evidence="24">
    <location>
        <begin position="2302"/>
        <end position="2383"/>
    </location>
</feature>
<evidence type="ECO:0000256" key="5">
    <source>
        <dbReference type="ARBA" id="ARBA00022692"/>
    </source>
</evidence>
<dbReference type="InterPro" id="IPR001791">
    <property type="entry name" value="Laminin_G"/>
</dbReference>
<dbReference type="GO" id="GO:0016324">
    <property type="term" value="C:apical plasma membrane"/>
    <property type="evidence" value="ECO:0007669"/>
    <property type="project" value="TreeGrafter"/>
</dbReference>
<dbReference type="Pfam" id="PF00052">
    <property type="entry name" value="Laminin_B"/>
    <property type="match status" value="3"/>
</dbReference>
<feature type="disulfide bond" evidence="16">
    <location>
        <begin position="3473"/>
        <end position="3482"/>
    </location>
</feature>
<dbReference type="PANTHER" id="PTHR22722:SF14">
    <property type="entry name" value="MEGALIN, ISOFORM A"/>
    <property type="match status" value="1"/>
</dbReference>
<reference evidence="26" key="1">
    <citation type="submission" date="2015-12" db="EMBL/GenBank/DDBJ databases">
        <title>De novo transcriptome assembly of four potential Pierce s Disease insect vectors from Arizona vineyards.</title>
        <authorList>
            <person name="Tassone E.E."/>
        </authorList>
    </citation>
    <scope>NUCLEOTIDE SEQUENCE</scope>
</reference>
<feature type="disulfide bond" evidence="18">
    <location>
        <begin position="234"/>
        <end position="252"/>
    </location>
</feature>
<evidence type="ECO:0000256" key="7">
    <source>
        <dbReference type="ARBA" id="ARBA00022737"/>
    </source>
</evidence>
<dbReference type="GO" id="GO:0006898">
    <property type="term" value="P:receptor-mediated endocytosis"/>
    <property type="evidence" value="ECO:0007669"/>
    <property type="project" value="TreeGrafter"/>
</dbReference>
<feature type="disulfide bond" evidence="19">
    <location>
        <begin position="1737"/>
        <end position="1746"/>
    </location>
</feature>
<dbReference type="InterPro" id="IPR002172">
    <property type="entry name" value="LDrepeatLR_classA_rpt"/>
</dbReference>
<feature type="disulfide bond" evidence="16">
    <location>
        <begin position="3436"/>
        <end position="3445"/>
    </location>
</feature>
<dbReference type="SMART" id="SM00282">
    <property type="entry name" value="LamG"/>
    <property type="match status" value="3"/>
</dbReference>
<feature type="disulfide bond" evidence="18">
    <location>
        <begin position="312"/>
        <end position="324"/>
    </location>
</feature>
<dbReference type="GO" id="GO:0005509">
    <property type="term" value="F:calcium ion binding"/>
    <property type="evidence" value="ECO:0007669"/>
    <property type="project" value="InterPro"/>
</dbReference>
<feature type="disulfide bond" evidence="18">
    <location>
        <begin position="552"/>
        <end position="564"/>
    </location>
</feature>
<feature type="disulfide bond" evidence="18">
    <location>
        <begin position="571"/>
        <end position="586"/>
    </location>
</feature>
<evidence type="ECO:0000256" key="4">
    <source>
        <dbReference type="ARBA" id="ARBA00022530"/>
    </source>
</evidence>
<feature type="domain" description="EGF-like" evidence="22">
    <location>
        <begin position="3709"/>
        <end position="3745"/>
    </location>
</feature>
<feature type="disulfide bond" evidence="18">
    <location>
        <begin position="51"/>
        <end position="66"/>
    </location>
</feature>
<dbReference type="PROSITE" id="PS50026">
    <property type="entry name" value="EGF_3"/>
    <property type="match status" value="5"/>
</dbReference>
<organism evidence="26">
    <name type="scientific">Clastoptera arizonana</name>
    <name type="common">Arizona spittle bug</name>
    <dbReference type="NCBI Taxonomy" id="38151"/>
    <lineage>
        <taxon>Eukaryota</taxon>
        <taxon>Metazoa</taxon>
        <taxon>Ecdysozoa</taxon>
        <taxon>Arthropoda</taxon>
        <taxon>Hexapoda</taxon>
        <taxon>Insecta</taxon>
        <taxon>Pterygota</taxon>
        <taxon>Neoptera</taxon>
        <taxon>Paraneoptera</taxon>
        <taxon>Hemiptera</taxon>
        <taxon>Auchenorrhyncha</taxon>
        <taxon>Cercopoidea</taxon>
        <taxon>Clastopteridae</taxon>
        <taxon>Clastoptera</taxon>
    </lineage>
</organism>
<keyword evidence="14 19" id="KW-0424">Laminin EGF-like domain</keyword>
<dbReference type="InterPro" id="IPR000034">
    <property type="entry name" value="Laminin_IV"/>
</dbReference>
<dbReference type="InterPro" id="IPR003598">
    <property type="entry name" value="Ig_sub2"/>
</dbReference>
<feature type="domain" description="Laminin G" evidence="21">
    <location>
        <begin position="3488"/>
        <end position="3662"/>
    </location>
</feature>
<dbReference type="InterPro" id="IPR013106">
    <property type="entry name" value="Ig_V-set"/>
</dbReference>
<feature type="disulfide bond" evidence="18">
    <location>
        <begin position="393"/>
        <end position="411"/>
    </location>
</feature>
<dbReference type="GO" id="GO:0048513">
    <property type="term" value="P:animal organ development"/>
    <property type="evidence" value="ECO:0007669"/>
    <property type="project" value="UniProtKB-ARBA"/>
</dbReference>
<dbReference type="GO" id="GO:0009653">
    <property type="term" value="P:anatomical structure morphogenesis"/>
    <property type="evidence" value="ECO:0007669"/>
    <property type="project" value="UniProtKB-ARBA"/>
</dbReference>
<feature type="domain" description="EGF-like" evidence="22">
    <location>
        <begin position="1372"/>
        <end position="1408"/>
    </location>
</feature>
<dbReference type="PROSITE" id="PS50027">
    <property type="entry name" value="EGF_LAM_2"/>
    <property type="match status" value="2"/>
</dbReference>
<evidence type="ECO:0000256" key="1">
    <source>
        <dbReference type="ARBA" id="ARBA00004167"/>
    </source>
</evidence>
<dbReference type="PANTHER" id="PTHR22722">
    <property type="entry name" value="LOW-DENSITY LIPOPROTEIN RECEPTOR-RELATED PROTEIN 2-RELATED"/>
    <property type="match status" value="1"/>
</dbReference>